<dbReference type="EMBL" id="MU117962">
    <property type="protein sequence ID" value="KAF9653987.1"/>
    <property type="molecule type" value="Genomic_DNA"/>
</dbReference>
<accession>A0ACB6ZWF0</accession>
<keyword evidence="2" id="KW-1185">Reference proteome</keyword>
<sequence length="323" mass="35970">MIQSTLYGIYFVLFTRTIAVLFRRSIARTEMHRVMIATAIVMWIIATGHLSVSGIRTVQMFVQDHRSDSGPVPSGRFSNITNLFTVGLNLLQILVGDAFLLYRMAVVWGRDWRFYVFPLLLLAASMVTTVGVIHQLSAAPNGGYIVDTRWIISFIAMTLSTNIFCTSLIAVKIWKINSFSSQFVGHSLTPVMRVVIESGAIYSCTLTALLVCYLTKSWVQYLILDSVSPIVGCVFSMVIVRLGLGLCRPDGTTLHLQEHAAPSMPWQFPRRRSSEILKLTTEETTAVRDDPKSDGTVNSYQGQSLFPAAVDLSITEPHPAWRS</sequence>
<evidence type="ECO:0000313" key="2">
    <source>
        <dbReference type="Proteomes" id="UP000886501"/>
    </source>
</evidence>
<comment type="caution">
    <text evidence="1">The sequence shown here is derived from an EMBL/GenBank/DDBJ whole genome shotgun (WGS) entry which is preliminary data.</text>
</comment>
<proteinExistence type="predicted"/>
<evidence type="ECO:0000313" key="1">
    <source>
        <dbReference type="EMBL" id="KAF9653987.1"/>
    </source>
</evidence>
<dbReference type="Proteomes" id="UP000886501">
    <property type="component" value="Unassembled WGS sequence"/>
</dbReference>
<name>A0ACB6ZWF0_THEGA</name>
<organism evidence="1 2">
    <name type="scientific">Thelephora ganbajun</name>
    <name type="common">Ganba fungus</name>
    <dbReference type="NCBI Taxonomy" id="370292"/>
    <lineage>
        <taxon>Eukaryota</taxon>
        <taxon>Fungi</taxon>
        <taxon>Dikarya</taxon>
        <taxon>Basidiomycota</taxon>
        <taxon>Agaricomycotina</taxon>
        <taxon>Agaricomycetes</taxon>
        <taxon>Thelephorales</taxon>
        <taxon>Thelephoraceae</taxon>
        <taxon>Thelephora</taxon>
    </lineage>
</organism>
<reference evidence="1" key="1">
    <citation type="submission" date="2019-10" db="EMBL/GenBank/DDBJ databases">
        <authorList>
            <consortium name="DOE Joint Genome Institute"/>
            <person name="Kuo A."/>
            <person name="Miyauchi S."/>
            <person name="Kiss E."/>
            <person name="Drula E."/>
            <person name="Kohler A."/>
            <person name="Sanchez-Garcia M."/>
            <person name="Andreopoulos B."/>
            <person name="Barry K.W."/>
            <person name="Bonito G."/>
            <person name="Buee M."/>
            <person name="Carver A."/>
            <person name="Chen C."/>
            <person name="Cichocki N."/>
            <person name="Clum A."/>
            <person name="Culley D."/>
            <person name="Crous P.W."/>
            <person name="Fauchery L."/>
            <person name="Girlanda M."/>
            <person name="Hayes R."/>
            <person name="Keri Z."/>
            <person name="Labutti K."/>
            <person name="Lipzen A."/>
            <person name="Lombard V."/>
            <person name="Magnuson J."/>
            <person name="Maillard F."/>
            <person name="Morin E."/>
            <person name="Murat C."/>
            <person name="Nolan M."/>
            <person name="Ohm R."/>
            <person name="Pangilinan J."/>
            <person name="Pereira M."/>
            <person name="Perotto S."/>
            <person name="Peter M."/>
            <person name="Riley R."/>
            <person name="Sitrit Y."/>
            <person name="Stielow B."/>
            <person name="Szollosi G."/>
            <person name="Zifcakova L."/>
            <person name="Stursova M."/>
            <person name="Spatafora J.W."/>
            <person name="Tedersoo L."/>
            <person name="Vaario L.-M."/>
            <person name="Yamada A."/>
            <person name="Yan M."/>
            <person name="Wang P."/>
            <person name="Xu J."/>
            <person name="Bruns T."/>
            <person name="Baldrian P."/>
            <person name="Vilgalys R."/>
            <person name="Henrissat B."/>
            <person name="Grigoriev I.V."/>
            <person name="Hibbett D."/>
            <person name="Nagy L.G."/>
            <person name="Martin F.M."/>
        </authorList>
    </citation>
    <scope>NUCLEOTIDE SEQUENCE</scope>
    <source>
        <strain evidence="1">P2</strain>
    </source>
</reference>
<reference evidence="1" key="2">
    <citation type="journal article" date="2020" name="Nat. Commun.">
        <title>Large-scale genome sequencing of mycorrhizal fungi provides insights into the early evolution of symbiotic traits.</title>
        <authorList>
            <person name="Miyauchi S."/>
            <person name="Kiss E."/>
            <person name="Kuo A."/>
            <person name="Drula E."/>
            <person name="Kohler A."/>
            <person name="Sanchez-Garcia M."/>
            <person name="Morin E."/>
            <person name="Andreopoulos B."/>
            <person name="Barry K.W."/>
            <person name="Bonito G."/>
            <person name="Buee M."/>
            <person name="Carver A."/>
            <person name="Chen C."/>
            <person name="Cichocki N."/>
            <person name="Clum A."/>
            <person name="Culley D."/>
            <person name="Crous P.W."/>
            <person name="Fauchery L."/>
            <person name="Girlanda M."/>
            <person name="Hayes R.D."/>
            <person name="Keri Z."/>
            <person name="LaButti K."/>
            <person name="Lipzen A."/>
            <person name="Lombard V."/>
            <person name="Magnuson J."/>
            <person name="Maillard F."/>
            <person name="Murat C."/>
            <person name="Nolan M."/>
            <person name="Ohm R.A."/>
            <person name="Pangilinan J."/>
            <person name="Pereira M.F."/>
            <person name="Perotto S."/>
            <person name="Peter M."/>
            <person name="Pfister S."/>
            <person name="Riley R."/>
            <person name="Sitrit Y."/>
            <person name="Stielow J.B."/>
            <person name="Szollosi G."/>
            <person name="Zifcakova L."/>
            <person name="Stursova M."/>
            <person name="Spatafora J.W."/>
            <person name="Tedersoo L."/>
            <person name="Vaario L.M."/>
            <person name="Yamada A."/>
            <person name="Yan M."/>
            <person name="Wang P."/>
            <person name="Xu J."/>
            <person name="Bruns T."/>
            <person name="Baldrian P."/>
            <person name="Vilgalys R."/>
            <person name="Dunand C."/>
            <person name="Henrissat B."/>
            <person name="Grigoriev I.V."/>
            <person name="Hibbett D."/>
            <person name="Nagy L.G."/>
            <person name="Martin F.M."/>
        </authorList>
    </citation>
    <scope>NUCLEOTIDE SEQUENCE</scope>
    <source>
        <strain evidence="1">P2</strain>
    </source>
</reference>
<protein>
    <submittedName>
        <fullName evidence="1">Uncharacterized protein</fullName>
    </submittedName>
</protein>
<gene>
    <name evidence="1" type="ORF">BDM02DRAFT_3107169</name>
</gene>